<keyword evidence="7" id="KW-1185">Reference proteome</keyword>
<feature type="domain" description="Chorismate mutase" evidence="4">
    <location>
        <begin position="9"/>
        <end position="100"/>
    </location>
</feature>
<dbReference type="GO" id="GO:0016835">
    <property type="term" value="F:carbon-oxygen lyase activity"/>
    <property type="evidence" value="ECO:0007669"/>
    <property type="project" value="InterPro"/>
</dbReference>
<accession>A0A1I7AX12</accession>
<dbReference type="InterPro" id="IPR008241">
    <property type="entry name" value="Isochorismate_pyruvate-lyase"/>
</dbReference>
<feature type="binding site" evidence="3">
    <location>
        <position position="36"/>
    </location>
    <ligand>
        <name>substrate</name>
    </ligand>
</feature>
<name>A0A1I7AX12_9RHOB</name>
<proteinExistence type="predicted"/>
<dbReference type="RefSeq" id="WP_027263471.1">
    <property type="nucleotide sequence ID" value="NZ_FPAW01000008.1"/>
</dbReference>
<dbReference type="PANTHER" id="PTHR38041">
    <property type="entry name" value="CHORISMATE MUTASE"/>
    <property type="match status" value="1"/>
</dbReference>
<dbReference type="PROSITE" id="PS51168">
    <property type="entry name" value="CHORISMATE_MUT_2"/>
    <property type="match status" value="1"/>
</dbReference>
<evidence type="ECO:0000313" key="5">
    <source>
        <dbReference type="EMBL" id="SFT79430.1"/>
    </source>
</evidence>
<evidence type="ECO:0000313" key="6">
    <source>
        <dbReference type="EMBL" id="SFU21178.1"/>
    </source>
</evidence>
<dbReference type="EMBL" id="FPAW01000008">
    <property type="protein sequence ID" value="SFT79430.1"/>
    <property type="molecule type" value="Genomic_DNA"/>
</dbReference>
<dbReference type="AlphaFoldDB" id="A0A1I7AX12"/>
<dbReference type="GO" id="GO:0009697">
    <property type="term" value="P:salicylic acid biosynthetic process"/>
    <property type="evidence" value="ECO:0007669"/>
    <property type="project" value="InterPro"/>
</dbReference>
<dbReference type="EMBL" id="FPAW01000058">
    <property type="protein sequence ID" value="SFU21178.1"/>
    <property type="molecule type" value="Genomic_DNA"/>
</dbReference>
<evidence type="ECO:0000313" key="7">
    <source>
        <dbReference type="Proteomes" id="UP000182466"/>
    </source>
</evidence>
<dbReference type="EC" id="5.4.99.5" evidence="1"/>
<feature type="binding site" evidence="3">
    <location>
        <position position="96"/>
    </location>
    <ligand>
        <name>substrate</name>
    </ligand>
</feature>
<dbReference type="PIRSF" id="PIRSF029775">
    <property type="entry name" value="Isochor_pyr_lyas"/>
    <property type="match status" value="1"/>
</dbReference>
<protein>
    <recommendedName>
        <fullName evidence="1">chorismate mutase</fullName>
        <ecNumber evidence="1">5.4.99.5</ecNumber>
    </recommendedName>
</protein>
<dbReference type="GO" id="GO:0004106">
    <property type="term" value="F:chorismate mutase activity"/>
    <property type="evidence" value="ECO:0007669"/>
    <property type="project" value="UniProtKB-EC"/>
</dbReference>
<organism evidence="5 7">
    <name type="scientific">Sedimentitalea nanhaiensis</name>
    <dbReference type="NCBI Taxonomy" id="999627"/>
    <lineage>
        <taxon>Bacteria</taxon>
        <taxon>Pseudomonadati</taxon>
        <taxon>Pseudomonadota</taxon>
        <taxon>Alphaproteobacteria</taxon>
        <taxon>Rhodobacterales</taxon>
        <taxon>Paracoccaceae</taxon>
        <taxon>Sedimentitalea</taxon>
    </lineage>
</organism>
<dbReference type="InterPro" id="IPR036263">
    <property type="entry name" value="Chorismate_II_sf"/>
</dbReference>
<dbReference type="SUPFAM" id="SSF48600">
    <property type="entry name" value="Chorismate mutase II"/>
    <property type="match status" value="1"/>
</dbReference>
<dbReference type="NCBIfam" id="TIGR01803">
    <property type="entry name" value="CM-like"/>
    <property type="match status" value="1"/>
</dbReference>
<dbReference type="PANTHER" id="PTHR38041:SF1">
    <property type="entry name" value="CHORISMATE MUTASE"/>
    <property type="match status" value="1"/>
</dbReference>
<feature type="binding site" evidence="3">
    <location>
        <position position="19"/>
    </location>
    <ligand>
        <name>substrate</name>
    </ligand>
</feature>
<keyword evidence="6" id="KW-0456">Lyase</keyword>
<feature type="binding site" evidence="3">
    <location>
        <position position="47"/>
    </location>
    <ligand>
        <name>substrate</name>
    </ligand>
</feature>
<gene>
    <name evidence="5" type="ORF">SAMN05216236_1082</name>
    <name evidence="6" type="ORF">SAMN05216236_15814</name>
</gene>
<dbReference type="STRING" id="999627.SAMN05216236_1082"/>
<dbReference type="SMART" id="SM00830">
    <property type="entry name" value="CM_2"/>
    <property type="match status" value="1"/>
</dbReference>
<evidence type="ECO:0000259" key="4">
    <source>
        <dbReference type="PROSITE" id="PS51168"/>
    </source>
</evidence>
<evidence type="ECO:0000256" key="3">
    <source>
        <dbReference type="PIRSR" id="PIRSR029775-1"/>
    </source>
</evidence>
<dbReference type="InterPro" id="IPR036979">
    <property type="entry name" value="CM_dom_sf"/>
</dbReference>
<keyword evidence="2" id="KW-0413">Isomerase</keyword>
<sequence>MNQPDAQSPADCADMGSVRAQIDRLDADLVQLLAQRAGYIDRAAELKAANGWPARIPERVEQVIANARAAAGQAGLDPALAEALWQVLVEWSIVREARTIPEN</sequence>
<dbReference type="eggNOG" id="COG1605">
    <property type="taxonomic scope" value="Bacteria"/>
</dbReference>
<dbReference type="GO" id="GO:0046417">
    <property type="term" value="P:chorismate metabolic process"/>
    <property type="evidence" value="ECO:0007669"/>
    <property type="project" value="InterPro"/>
</dbReference>
<evidence type="ECO:0000256" key="1">
    <source>
        <dbReference type="ARBA" id="ARBA00012404"/>
    </source>
</evidence>
<dbReference type="InterPro" id="IPR002701">
    <property type="entry name" value="CM_II_prokaryot"/>
</dbReference>
<dbReference type="InterPro" id="IPR051331">
    <property type="entry name" value="Chorismate_mutase-related"/>
</dbReference>
<dbReference type="Gene3D" id="1.20.59.10">
    <property type="entry name" value="Chorismate mutase"/>
    <property type="match status" value="1"/>
</dbReference>
<reference evidence="5 7" key="1">
    <citation type="submission" date="2016-10" db="EMBL/GenBank/DDBJ databases">
        <authorList>
            <person name="de Groot N.N."/>
        </authorList>
    </citation>
    <scope>NUCLEOTIDE SEQUENCE [LARGE SCALE GENOMIC DNA]</scope>
    <source>
        <strain evidence="5 7">CGMCC 1.10959</strain>
    </source>
</reference>
<evidence type="ECO:0000256" key="2">
    <source>
        <dbReference type="ARBA" id="ARBA00023235"/>
    </source>
</evidence>
<keyword evidence="6" id="KW-0670">Pyruvate</keyword>
<dbReference type="Pfam" id="PF01817">
    <property type="entry name" value="CM_2"/>
    <property type="match status" value="1"/>
</dbReference>
<dbReference type="Proteomes" id="UP000182466">
    <property type="component" value="Unassembled WGS sequence"/>
</dbReference>